<dbReference type="AlphaFoldDB" id="A0A7G5EN25"/>
<feature type="signal peptide" evidence="2">
    <location>
        <begin position="1"/>
        <end position="19"/>
    </location>
</feature>
<organism evidence="3 4">
    <name type="scientific">Comamonas piscis</name>
    <dbReference type="NCBI Taxonomy" id="1562974"/>
    <lineage>
        <taxon>Bacteria</taxon>
        <taxon>Pseudomonadati</taxon>
        <taxon>Pseudomonadota</taxon>
        <taxon>Betaproteobacteria</taxon>
        <taxon>Burkholderiales</taxon>
        <taxon>Comamonadaceae</taxon>
        <taxon>Comamonas</taxon>
    </lineage>
</organism>
<dbReference type="PROSITE" id="PS51257">
    <property type="entry name" value="PROKAR_LIPOPROTEIN"/>
    <property type="match status" value="1"/>
</dbReference>
<evidence type="ECO:0000256" key="2">
    <source>
        <dbReference type="SAM" id="SignalP"/>
    </source>
</evidence>
<evidence type="ECO:0000256" key="1">
    <source>
        <dbReference type="SAM" id="MobiDB-lite"/>
    </source>
</evidence>
<reference evidence="3 4" key="1">
    <citation type="journal article" date="2020" name="G3 (Bethesda)">
        <title>CeMbio - The Caenorhabditis elegans Microbiome Resource.</title>
        <authorList>
            <person name="Dirksen P."/>
            <person name="Assie A."/>
            <person name="Zimmermann J."/>
            <person name="Zhang F."/>
            <person name="Tietje A.M."/>
            <person name="Marsh S.A."/>
            <person name="Felix M.A."/>
            <person name="Shapira M."/>
            <person name="Kaleta C."/>
            <person name="Schulenburg H."/>
            <person name="Samuel B."/>
        </authorList>
    </citation>
    <scope>NUCLEOTIDE SEQUENCE [LARGE SCALE GENOMIC DNA]</scope>
    <source>
        <strain evidence="3 4">BIGb0172</strain>
    </source>
</reference>
<dbReference type="KEGG" id="cpis:HS961_22615"/>
<keyword evidence="4" id="KW-1185">Reference proteome</keyword>
<evidence type="ECO:0008006" key="5">
    <source>
        <dbReference type="Google" id="ProtNLM"/>
    </source>
</evidence>
<dbReference type="Proteomes" id="UP000515240">
    <property type="component" value="Chromosome"/>
</dbReference>
<proteinExistence type="predicted"/>
<feature type="region of interest" description="Disordered" evidence="1">
    <location>
        <begin position="52"/>
        <end position="72"/>
    </location>
</feature>
<protein>
    <recommendedName>
        <fullName evidence="5">Lipoprotein</fullName>
    </recommendedName>
</protein>
<dbReference type="EMBL" id="CP058554">
    <property type="protein sequence ID" value="QMV75400.1"/>
    <property type="molecule type" value="Genomic_DNA"/>
</dbReference>
<accession>A0A7G5EN25</accession>
<gene>
    <name evidence="3" type="ORF">HS961_22615</name>
</gene>
<evidence type="ECO:0000313" key="3">
    <source>
        <dbReference type="EMBL" id="QMV75400.1"/>
    </source>
</evidence>
<keyword evidence="2" id="KW-0732">Signal</keyword>
<feature type="chain" id="PRO_5028914712" description="Lipoprotein" evidence="2">
    <location>
        <begin position="20"/>
        <end position="142"/>
    </location>
</feature>
<dbReference type="RefSeq" id="WP_182325654.1">
    <property type="nucleotide sequence ID" value="NZ_CP058554.1"/>
</dbReference>
<sequence length="142" mass="15066">MTKTLILTAFCAAMTSACTTTPAPRPACPTALQMEQPELLGRWQADLPGLPGPVSLQLGPHPEWNGTVKGQIQRPGGSAIVVGDVDKGKLTMEESADGKKVSGTWLGEVVDGSCGREIRGEWLDANDNSHAFVMRKPPKTAE</sequence>
<evidence type="ECO:0000313" key="4">
    <source>
        <dbReference type="Proteomes" id="UP000515240"/>
    </source>
</evidence>
<name>A0A7G5EN25_9BURK</name>